<protein>
    <recommendedName>
        <fullName evidence="2">SbsA Ig-like domain-containing protein</fullName>
    </recommendedName>
</protein>
<dbReference type="KEGG" id="dgi:Desgi_4438"/>
<accession>R4KQ64</accession>
<dbReference type="STRING" id="767817.Desgi_4438"/>
<dbReference type="AlphaFoldDB" id="R4KQ64"/>
<evidence type="ECO:0000259" key="2">
    <source>
        <dbReference type="Pfam" id="PF13205"/>
    </source>
</evidence>
<reference evidence="3 4" key="1">
    <citation type="submission" date="2012-01" db="EMBL/GenBank/DDBJ databases">
        <title>Complete sequence of Desulfotomaculum gibsoniae DSM 7213.</title>
        <authorList>
            <consortium name="US DOE Joint Genome Institute"/>
            <person name="Lucas S."/>
            <person name="Han J."/>
            <person name="Lapidus A."/>
            <person name="Cheng J.-F."/>
            <person name="Goodwin L."/>
            <person name="Pitluck S."/>
            <person name="Peters L."/>
            <person name="Ovchinnikova G."/>
            <person name="Teshima H."/>
            <person name="Detter J.C."/>
            <person name="Han C."/>
            <person name="Tapia R."/>
            <person name="Land M."/>
            <person name="Hauser L."/>
            <person name="Kyrpides N."/>
            <person name="Ivanova N."/>
            <person name="Pagani I."/>
            <person name="Parshina S."/>
            <person name="Plugge C."/>
            <person name="Muyzer G."/>
            <person name="Kuever J."/>
            <person name="Ivanova A."/>
            <person name="Nazina T."/>
            <person name="Klenk H.-P."/>
            <person name="Brambilla E."/>
            <person name="Spring S."/>
            <person name="Stams A.F."/>
            <person name="Woyke T."/>
        </authorList>
    </citation>
    <scope>NUCLEOTIDE SEQUENCE [LARGE SCALE GENOMIC DNA]</scope>
    <source>
        <strain evidence="3 4">DSM 7213</strain>
    </source>
</reference>
<evidence type="ECO:0000313" key="3">
    <source>
        <dbReference type="EMBL" id="AGL03677.1"/>
    </source>
</evidence>
<dbReference type="HOGENOM" id="CLU_322317_0_0_9"/>
<keyword evidence="4" id="KW-1185">Reference proteome</keyword>
<proteinExistence type="predicted"/>
<dbReference type="Pfam" id="PF13205">
    <property type="entry name" value="Big_5"/>
    <property type="match status" value="2"/>
</dbReference>
<dbReference type="InterPro" id="IPR014755">
    <property type="entry name" value="Cu-Rt/internalin_Ig-like"/>
</dbReference>
<dbReference type="InterPro" id="IPR032812">
    <property type="entry name" value="SbsA_Ig"/>
</dbReference>
<feature type="domain" description="SbsA Ig-like" evidence="2">
    <location>
        <begin position="807"/>
        <end position="894"/>
    </location>
</feature>
<name>R4KQ64_9FIRM</name>
<gene>
    <name evidence="3" type="ORF">Desgi_4438</name>
</gene>
<organism evidence="3 4">
    <name type="scientific">Desulfoscipio gibsoniae DSM 7213</name>
    <dbReference type="NCBI Taxonomy" id="767817"/>
    <lineage>
        <taxon>Bacteria</taxon>
        <taxon>Bacillati</taxon>
        <taxon>Bacillota</taxon>
        <taxon>Clostridia</taxon>
        <taxon>Eubacteriales</taxon>
        <taxon>Desulfallaceae</taxon>
        <taxon>Desulfoscipio</taxon>
    </lineage>
</organism>
<dbReference type="EMBL" id="CP003273">
    <property type="protein sequence ID" value="AGL03677.1"/>
    <property type="molecule type" value="Genomic_DNA"/>
</dbReference>
<sequence>MHHAGLRGFKHTEHLFFSAINNKVIEVTFNKEIDKATATAVTAKVLDGTTTVSAAPIVRTDNKSLVLPATGTLDQNKTYKVAVNQIKSKDGKEVISNVSKDVTVVDTTFPTVVNAVATTSKTIEVTFSEPVNISNEAKVWEEFALNGINLYATVSGATTTNYTSNKVILTLANKMNNGDKFVVTPKLKDFANFPVTQKEFTMSVTTDTTAPAIAGAKVLENTPGAPGSTKVEVKFNEPVQSATIATTSADFTFTPAGGSTIQIAGAGVANSSGDNATFELTLADDLGPAALVEVVISYKGVKDIEGNEVKTATQFKFQAEDDTVAPTVTAQLQTGNKVLLTFSEKVLNATTAANYELYDKDNKKVATTITPSVKSGDTTGTLYELSFSNATQLDGNYTLKVVKTNNISDLSVRNNKVAETNLPITFASISAPTIQGDVIAQVDKDFTSDTKQDAKIKIAFSKQMDSANTTNLANYMIKLSTADYKFGNLFTGATATLSTDGKSIDIVIPGSNTAQLDIDAVTNIAATDIKIKVLGVKDVNGNLLSSSDLNREITAIAFVSDAATLTSVEATAKRAIVIKSNVAITSIDPNAIKFVKSSGTDVAQTLGVASVSFSSDKKTATLTLNADIQADGNYNVAETGGPDVAALDMVFISDKAVVNALGQCVAYGVLTDSNTWNGVGSNYTIADKIGPSIITTDPVVKGSTDDTILVKFDEDIKTQFNGDVANDLTVKIDGVTLDNVKGEFTVATTANDDEFEITVKKPGVVDTNNVLVSLVSGRYLVDNSTARNRANTFTDVAIKTTDKITEKVAPTFTATGAGNTITVVFSEQVEKASAENIANYTYKADGTNTEAVVSAVLGADGKTVTITTTTAVTGATSTIDASVKDLAGNTSASAPVTL</sequence>
<keyword evidence="1" id="KW-0732">Signal</keyword>
<dbReference type="eggNOG" id="COG0544">
    <property type="taxonomic scope" value="Bacteria"/>
</dbReference>
<feature type="domain" description="SbsA Ig-like" evidence="2">
    <location>
        <begin position="207"/>
        <end position="318"/>
    </location>
</feature>
<evidence type="ECO:0000313" key="4">
    <source>
        <dbReference type="Proteomes" id="UP000013520"/>
    </source>
</evidence>
<evidence type="ECO:0000256" key="1">
    <source>
        <dbReference type="ARBA" id="ARBA00022729"/>
    </source>
</evidence>
<dbReference type="Proteomes" id="UP000013520">
    <property type="component" value="Chromosome"/>
</dbReference>
<dbReference type="Gene3D" id="2.60.40.1220">
    <property type="match status" value="6"/>
</dbReference>